<dbReference type="RefSeq" id="XP_005106400.3">
    <property type="nucleotide sequence ID" value="XM_005106343.3"/>
</dbReference>
<keyword evidence="1" id="KW-0812">Transmembrane</keyword>
<evidence type="ECO:0000313" key="3">
    <source>
        <dbReference type="Proteomes" id="UP000694888"/>
    </source>
</evidence>
<accession>A0ABM0K1A3</accession>
<dbReference type="InterPro" id="IPR004302">
    <property type="entry name" value="Cellulose/chitin-bd_N"/>
</dbReference>
<gene>
    <name evidence="4" type="primary">LOC101846453</name>
</gene>
<sequence length="131" mass="14487">MFSQHPENGVKRGVYLPLLFSVCVALLLPALTSGHGRLLEPPSRQSAWRAGFKTPINYDDHALYCGGRSNEWDVNGGKCGICGDPWQGPRKYERPNGELVKDNNVIPRTYRQGDVIDAQVQITVNHKVSAA</sequence>
<dbReference type="Pfam" id="PF03067">
    <property type="entry name" value="LPMO_10"/>
    <property type="match status" value="1"/>
</dbReference>
<organism evidence="3 4">
    <name type="scientific">Aplysia californica</name>
    <name type="common">California sea hare</name>
    <dbReference type="NCBI Taxonomy" id="6500"/>
    <lineage>
        <taxon>Eukaryota</taxon>
        <taxon>Metazoa</taxon>
        <taxon>Spiralia</taxon>
        <taxon>Lophotrochozoa</taxon>
        <taxon>Mollusca</taxon>
        <taxon>Gastropoda</taxon>
        <taxon>Heterobranchia</taxon>
        <taxon>Euthyneura</taxon>
        <taxon>Tectipleura</taxon>
        <taxon>Aplysiida</taxon>
        <taxon>Aplysioidea</taxon>
        <taxon>Aplysiidae</taxon>
        <taxon>Aplysia</taxon>
    </lineage>
</organism>
<feature type="transmembrane region" description="Helical" evidence="1">
    <location>
        <begin position="12"/>
        <end position="31"/>
    </location>
</feature>
<keyword evidence="1" id="KW-0472">Membrane</keyword>
<keyword evidence="1" id="KW-1133">Transmembrane helix</keyword>
<keyword evidence="3" id="KW-1185">Reference proteome</keyword>
<evidence type="ECO:0000256" key="1">
    <source>
        <dbReference type="SAM" id="Phobius"/>
    </source>
</evidence>
<evidence type="ECO:0000259" key="2">
    <source>
        <dbReference type="Pfam" id="PF03067"/>
    </source>
</evidence>
<proteinExistence type="predicted"/>
<dbReference type="GeneID" id="101846453"/>
<name>A0ABM0K1A3_APLCA</name>
<feature type="domain" description="Chitin-binding type-4" evidence="2">
    <location>
        <begin position="35"/>
        <end position="128"/>
    </location>
</feature>
<dbReference type="Proteomes" id="UP000694888">
    <property type="component" value="Unplaced"/>
</dbReference>
<protein>
    <submittedName>
        <fullName evidence="4">Uncharacterized protein LOC101846453</fullName>
    </submittedName>
</protein>
<evidence type="ECO:0000313" key="4">
    <source>
        <dbReference type="RefSeq" id="XP_005106400.3"/>
    </source>
</evidence>
<reference evidence="4" key="1">
    <citation type="submission" date="2025-08" db="UniProtKB">
        <authorList>
            <consortium name="RefSeq"/>
        </authorList>
    </citation>
    <scope>IDENTIFICATION</scope>
</reference>